<keyword evidence="3" id="KW-1185">Reference proteome</keyword>
<reference evidence="2 3" key="1">
    <citation type="journal article" date="2015" name="Genome Biol.">
        <title>Comparative genomics of Steinernema reveals deeply conserved gene regulatory networks.</title>
        <authorList>
            <person name="Dillman A.R."/>
            <person name="Macchietto M."/>
            <person name="Porter C.F."/>
            <person name="Rogers A."/>
            <person name="Williams B."/>
            <person name="Antoshechkin I."/>
            <person name="Lee M.M."/>
            <person name="Goodwin Z."/>
            <person name="Lu X."/>
            <person name="Lewis E.E."/>
            <person name="Goodrich-Blair H."/>
            <person name="Stock S.P."/>
            <person name="Adams B.J."/>
            <person name="Sternberg P.W."/>
            <person name="Mortazavi A."/>
        </authorList>
    </citation>
    <scope>NUCLEOTIDE SEQUENCE [LARGE SCALE GENOMIC DNA]</scope>
    <source>
        <strain evidence="2 3">ALL</strain>
    </source>
</reference>
<sequence>MYVHEEEVYRNIVEWMPDPTLEMAVEEPVDEYVLLSDDNLAIKDNEDKENAERLLFWTIFTACFLGLLALTYNPFLTSVFRTLIGPFSVAEFIDFSKRANIKFAQYCLFHGDPVQF</sequence>
<gene>
    <name evidence="2" type="ORF">L596_016646</name>
</gene>
<evidence type="ECO:0000313" key="3">
    <source>
        <dbReference type="Proteomes" id="UP000298663"/>
    </source>
</evidence>
<keyword evidence="1" id="KW-0472">Membrane</keyword>
<proteinExistence type="predicted"/>
<comment type="caution">
    <text evidence="2">The sequence shown here is derived from an EMBL/GenBank/DDBJ whole genome shotgun (WGS) entry which is preliminary data.</text>
</comment>
<feature type="transmembrane region" description="Helical" evidence="1">
    <location>
        <begin position="54"/>
        <end position="72"/>
    </location>
</feature>
<organism evidence="2 3">
    <name type="scientific">Steinernema carpocapsae</name>
    <name type="common">Entomopathogenic nematode</name>
    <dbReference type="NCBI Taxonomy" id="34508"/>
    <lineage>
        <taxon>Eukaryota</taxon>
        <taxon>Metazoa</taxon>
        <taxon>Ecdysozoa</taxon>
        <taxon>Nematoda</taxon>
        <taxon>Chromadorea</taxon>
        <taxon>Rhabditida</taxon>
        <taxon>Tylenchina</taxon>
        <taxon>Panagrolaimomorpha</taxon>
        <taxon>Strongyloidoidea</taxon>
        <taxon>Steinernematidae</taxon>
        <taxon>Steinernema</taxon>
    </lineage>
</organism>
<dbReference type="Proteomes" id="UP000298663">
    <property type="component" value="Unassembled WGS sequence"/>
</dbReference>
<protein>
    <submittedName>
        <fullName evidence="2">Uncharacterized protein</fullName>
    </submittedName>
</protein>
<evidence type="ECO:0000313" key="2">
    <source>
        <dbReference type="EMBL" id="TKR82982.1"/>
    </source>
</evidence>
<dbReference type="EMBL" id="AZBU02000004">
    <property type="protein sequence ID" value="TKR82982.1"/>
    <property type="molecule type" value="Genomic_DNA"/>
</dbReference>
<accession>A0A4U5NJF6</accession>
<keyword evidence="1" id="KW-1133">Transmembrane helix</keyword>
<keyword evidence="1" id="KW-0812">Transmembrane</keyword>
<name>A0A4U5NJF6_STECR</name>
<dbReference type="AlphaFoldDB" id="A0A4U5NJF6"/>
<evidence type="ECO:0000256" key="1">
    <source>
        <dbReference type="SAM" id="Phobius"/>
    </source>
</evidence>
<reference evidence="2 3" key="2">
    <citation type="journal article" date="2019" name="G3 (Bethesda)">
        <title>Hybrid Assembly of the Genome of the Entomopathogenic Nematode Steinernema carpocapsae Identifies the X-Chromosome.</title>
        <authorList>
            <person name="Serra L."/>
            <person name="Macchietto M."/>
            <person name="Macias-Munoz A."/>
            <person name="McGill C.J."/>
            <person name="Rodriguez I.M."/>
            <person name="Rodriguez B."/>
            <person name="Murad R."/>
            <person name="Mortazavi A."/>
        </authorList>
    </citation>
    <scope>NUCLEOTIDE SEQUENCE [LARGE SCALE GENOMIC DNA]</scope>
    <source>
        <strain evidence="2 3">ALL</strain>
    </source>
</reference>